<evidence type="ECO:0008006" key="4">
    <source>
        <dbReference type="Google" id="ProtNLM"/>
    </source>
</evidence>
<proteinExistence type="predicted"/>
<comment type="caution">
    <text evidence="2">The sequence shown here is derived from an EMBL/GenBank/DDBJ whole genome shotgun (WGS) entry which is preliminary data.</text>
</comment>
<name>A0AAN5CHQ8_9BILA</name>
<keyword evidence="1" id="KW-1133">Transmembrane helix</keyword>
<gene>
    <name evidence="2" type="ORF">PMAYCL1PPCAC_14829</name>
</gene>
<organism evidence="2 3">
    <name type="scientific">Pristionchus mayeri</name>
    <dbReference type="NCBI Taxonomy" id="1317129"/>
    <lineage>
        <taxon>Eukaryota</taxon>
        <taxon>Metazoa</taxon>
        <taxon>Ecdysozoa</taxon>
        <taxon>Nematoda</taxon>
        <taxon>Chromadorea</taxon>
        <taxon>Rhabditida</taxon>
        <taxon>Rhabditina</taxon>
        <taxon>Diplogasteromorpha</taxon>
        <taxon>Diplogasteroidea</taxon>
        <taxon>Neodiplogasteridae</taxon>
        <taxon>Pristionchus</taxon>
    </lineage>
</organism>
<feature type="non-terminal residue" evidence="2">
    <location>
        <position position="1"/>
    </location>
</feature>
<accession>A0AAN5CHQ8</accession>
<protein>
    <recommendedName>
        <fullName evidence="4">G protein-coupled receptor</fullName>
    </recommendedName>
</protein>
<keyword evidence="3" id="KW-1185">Reference proteome</keyword>
<feature type="transmembrane region" description="Helical" evidence="1">
    <location>
        <begin position="26"/>
        <end position="47"/>
    </location>
</feature>
<evidence type="ECO:0000313" key="2">
    <source>
        <dbReference type="EMBL" id="GMR44634.1"/>
    </source>
</evidence>
<evidence type="ECO:0000313" key="3">
    <source>
        <dbReference type="Proteomes" id="UP001328107"/>
    </source>
</evidence>
<dbReference type="EMBL" id="BTRK01000004">
    <property type="protein sequence ID" value="GMR44634.1"/>
    <property type="molecule type" value="Genomic_DNA"/>
</dbReference>
<keyword evidence="1" id="KW-0472">Membrane</keyword>
<reference evidence="3" key="1">
    <citation type="submission" date="2022-10" db="EMBL/GenBank/DDBJ databases">
        <title>Genome assembly of Pristionchus species.</title>
        <authorList>
            <person name="Yoshida K."/>
            <person name="Sommer R.J."/>
        </authorList>
    </citation>
    <scope>NUCLEOTIDE SEQUENCE [LARGE SCALE GENOMIC DNA]</scope>
    <source>
        <strain evidence="3">RS5460</strain>
    </source>
</reference>
<keyword evidence="1" id="KW-0812">Transmembrane</keyword>
<evidence type="ECO:0000256" key="1">
    <source>
        <dbReference type="SAM" id="Phobius"/>
    </source>
</evidence>
<dbReference type="AlphaFoldDB" id="A0AAN5CHQ8"/>
<dbReference type="Proteomes" id="UP001328107">
    <property type="component" value="Unassembled WGS sequence"/>
</dbReference>
<sequence length="99" mass="11081">AGFIVEISVWKPACQPFIQNLPQSTITITISAIVVSTGGIFVVAVVYPDIVSTRLFGYPLWRDEMFYAVFKLSNAYKNAVAPWAMIAFYPKIRHLILGK</sequence>